<dbReference type="EnsemblPlants" id="AET1Gv20078500.1">
    <property type="protein sequence ID" value="AET1Gv20078500.1"/>
    <property type="gene ID" value="AET1Gv20078500"/>
</dbReference>
<name>A0A452XND4_AEGTS</name>
<reference evidence="3" key="3">
    <citation type="journal article" date="2017" name="Nature">
        <title>Genome sequence of the progenitor of the wheat D genome Aegilops tauschii.</title>
        <authorList>
            <person name="Luo M.C."/>
            <person name="Gu Y.Q."/>
            <person name="Puiu D."/>
            <person name="Wang H."/>
            <person name="Twardziok S.O."/>
            <person name="Deal K.R."/>
            <person name="Huo N."/>
            <person name="Zhu T."/>
            <person name="Wang L."/>
            <person name="Wang Y."/>
            <person name="McGuire P.E."/>
            <person name="Liu S."/>
            <person name="Long H."/>
            <person name="Ramasamy R.K."/>
            <person name="Rodriguez J.C."/>
            <person name="Van S.L."/>
            <person name="Yuan L."/>
            <person name="Wang Z."/>
            <person name="Xia Z."/>
            <person name="Xiao L."/>
            <person name="Anderson O.D."/>
            <person name="Ouyang S."/>
            <person name="Liang Y."/>
            <person name="Zimin A.V."/>
            <person name="Pertea G."/>
            <person name="Qi P."/>
            <person name="Bennetzen J.L."/>
            <person name="Dai X."/>
            <person name="Dawson M.W."/>
            <person name="Muller H.G."/>
            <person name="Kugler K."/>
            <person name="Rivarola-Duarte L."/>
            <person name="Spannagl M."/>
            <person name="Mayer K.F.X."/>
            <person name="Lu F.H."/>
            <person name="Bevan M.W."/>
            <person name="Leroy P."/>
            <person name="Li P."/>
            <person name="You F.M."/>
            <person name="Sun Q."/>
            <person name="Liu Z."/>
            <person name="Lyons E."/>
            <person name="Wicker T."/>
            <person name="Salzberg S.L."/>
            <person name="Devos K.M."/>
            <person name="Dvorak J."/>
        </authorList>
    </citation>
    <scope>NUCLEOTIDE SEQUENCE [LARGE SCALE GENOMIC DNA]</scope>
    <source>
        <strain evidence="3">cv. AL8/78</strain>
    </source>
</reference>
<proteinExistence type="predicted"/>
<feature type="compositionally biased region" description="Basic and acidic residues" evidence="1">
    <location>
        <begin position="38"/>
        <end position="50"/>
    </location>
</feature>
<evidence type="ECO:0000256" key="1">
    <source>
        <dbReference type="SAM" id="MobiDB-lite"/>
    </source>
</evidence>
<keyword evidence="4" id="KW-1185">Reference proteome</keyword>
<evidence type="ECO:0000313" key="4">
    <source>
        <dbReference type="Proteomes" id="UP000015105"/>
    </source>
</evidence>
<sequence>MNAPAASHHPSCSSSTTTEKKTPHDTPQFQPDPTTKPNEPRRGERAERIRAGIPGGRAGGRAMPMAGRSSGRGGGGRTVLGGRGGGPGVEDAVVMELAAGDGEDNVVTVNCPDQAGLGCDLCRTILEFGLRITRGGEPSTSSPLPNFTYPPTMSPNPQREIQSPGSIAGANCVPRLDSSYHHHPGLRTARRVNLFLFQFFFPFPYVIGAVGVD</sequence>
<dbReference type="Proteomes" id="UP000015105">
    <property type="component" value="Chromosome 1D"/>
</dbReference>
<accession>A0A452XND4</accession>
<reference evidence="3" key="4">
    <citation type="submission" date="2019-03" db="UniProtKB">
        <authorList>
            <consortium name="EnsemblPlants"/>
        </authorList>
    </citation>
    <scope>IDENTIFICATION</scope>
</reference>
<dbReference type="Gramene" id="AET1Gv20078500.1">
    <property type="protein sequence ID" value="AET1Gv20078500.1"/>
    <property type="gene ID" value="AET1Gv20078500"/>
</dbReference>
<protein>
    <recommendedName>
        <fullName evidence="2">ACT domain-containing protein</fullName>
    </recommendedName>
</protein>
<dbReference type="InterPro" id="IPR056816">
    <property type="entry name" value="ACR2/9/10_N"/>
</dbReference>
<feature type="compositionally biased region" description="Low complexity" evidence="1">
    <location>
        <begin position="1"/>
        <end position="17"/>
    </location>
</feature>
<feature type="domain" description="ACT" evidence="2">
    <location>
        <begin position="100"/>
        <end position="136"/>
    </location>
</feature>
<feature type="compositionally biased region" description="Polar residues" evidence="1">
    <location>
        <begin position="25"/>
        <end position="37"/>
    </location>
</feature>
<reference evidence="3" key="5">
    <citation type="journal article" date="2021" name="G3 (Bethesda)">
        <title>Aegilops tauschii genome assembly Aet v5.0 features greater sequence contiguity and improved annotation.</title>
        <authorList>
            <person name="Wang L."/>
            <person name="Zhu T."/>
            <person name="Rodriguez J.C."/>
            <person name="Deal K.R."/>
            <person name="Dubcovsky J."/>
            <person name="McGuire P.E."/>
            <person name="Lux T."/>
            <person name="Spannagl M."/>
            <person name="Mayer K.F.X."/>
            <person name="Baldrich P."/>
            <person name="Meyers B.C."/>
            <person name="Huo N."/>
            <person name="Gu Y.Q."/>
            <person name="Zhou H."/>
            <person name="Devos K.M."/>
            <person name="Bennetzen J.L."/>
            <person name="Unver T."/>
            <person name="Budak H."/>
            <person name="Gulick P.J."/>
            <person name="Galiba G."/>
            <person name="Kalapos B."/>
            <person name="Nelson D.R."/>
            <person name="Li P."/>
            <person name="You F.M."/>
            <person name="Luo M.C."/>
            <person name="Dvorak J."/>
        </authorList>
    </citation>
    <scope>NUCLEOTIDE SEQUENCE [LARGE SCALE GENOMIC DNA]</scope>
    <source>
        <strain evidence="3">cv. AL8/78</strain>
    </source>
</reference>
<dbReference type="Pfam" id="PF24914">
    <property type="entry name" value="ACR10_N"/>
    <property type="match status" value="1"/>
</dbReference>
<reference evidence="4" key="2">
    <citation type="journal article" date="2017" name="Nat. Plants">
        <title>The Aegilops tauschii genome reveals multiple impacts of transposons.</title>
        <authorList>
            <person name="Zhao G."/>
            <person name="Zou C."/>
            <person name="Li K."/>
            <person name="Wang K."/>
            <person name="Li T."/>
            <person name="Gao L."/>
            <person name="Zhang X."/>
            <person name="Wang H."/>
            <person name="Yang Z."/>
            <person name="Liu X."/>
            <person name="Jiang W."/>
            <person name="Mao L."/>
            <person name="Kong X."/>
            <person name="Jiao Y."/>
            <person name="Jia J."/>
        </authorList>
    </citation>
    <scope>NUCLEOTIDE SEQUENCE [LARGE SCALE GENOMIC DNA]</scope>
    <source>
        <strain evidence="4">cv. AL8/78</strain>
    </source>
</reference>
<evidence type="ECO:0000259" key="2">
    <source>
        <dbReference type="Pfam" id="PF24914"/>
    </source>
</evidence>
<reference evidence="4" key="1">
    <citation type="journal article" date="2014" name="Science">
        <title>Ancient hybridizations among the ancestral genomes of bread wheat.</title>
        <authorList>
            <consortium name="International Wheat Genome Sequencing Consortium,"/>
            <person name="Marcussen T."/>
            <person name="Sandve S.R."/>
            <person name="Heier L."/>
            <person name="Spannagl M."/>
            <person name="Pfeifer M."/>
            <person name="Jakobsen K.S."/>
            <person name="Wulff B.B."/>
            <person name="Steuernagel B."/>
            <person name="Mayer K.F."/>
            <person name="Olsen O.A."/>
        </authorList>
    </citation>
    <scope>NUCLEOTIDE SEQUENCE [LARGE SCALE GENOMIC DNA]</scope>
    <source>
        <strain evidence="4">cv. AL8/78</strain>
    </source>
</reference>
<organism evidence="3 4">
    <name type="scientific">Aegilops tauschii subsp. strangulata</name>
    <name type="common">Goatgrass</name>
    <dbReference type="NCBI Taxonomy" id="200361"/>
    <lineage>
        <taxon>Eukaryota</taxon>
        <taxon>Viridiplantae</taxon>
        <taxon>Streptophyta</taxon>
        <taxon>Embryophyta</taxon>
        <taxon>Tracheophyta</taxon>
        <taxon>Spermatophyta</taxon>
        <taxon>Magnoliopsida</taxon>
        <taxon>Liliopsida</taxon>
        <taxon>Poales</taxon>
        <taxon>Poaceae</taxon>
        <taxon>BOP clade</taxon>
        <taxon>Pooideae</taxon>
        <taxon>Triticodae</taxon>
        <taxon>Triticeae</taxon>
        <taxon>Triticinae</taxon>
        <taxon>Aegilops</taxon>
    </lineage>
</organism>
<dbReference type="AlphaFoldDB" id="A0A452XND4"/>
<feature type="compositionally biased region" description="Low complexity" evidence="1">
    <location>
        <begin position="60"/>
        <end position="69"/>
    </location>
</feature>
<evidence type="ECO:0000313" key="3">
    <source>
        <dbReference type="EnsemblPlants" id="AET1Gv20078500.1"/>
    </source>
</evidence>
<feature type="region of interest" description="Disordered" evidence="1">
    <location>
        <begin position="1"/>
        <end position="87"/>
    </location>
</feature>
<feature type="compositionally biased region" description="Gly residues" evidence="1">
    <location>
        <begin position="70"/>
        <end position="87"/>
    </location>
</feature>